<name>A0A1H9ARJ3_9ACTN</name>
<dbReference type="STRING" id="1036181.SAMN05421756_101706"/>
<feature type="transmembrane region" description="Helical" evidence="1">
    <location>
        <begin position="62"/>
        <end position="84"/>
    </location>
</feature>
<dbReference type="Pfam" id="PF08592">
    <property type="entry name" value="Anthrone_oxy"/>
    <property type="match status" value="1"/>
</dbReference>
<dbReference type="RefSeq" id="WP_198409907.1">
    <property type="nucleotide sequence ID" value="NZ_FOFA01000001.1"/>
</dbReference>
<keyword evidence="3" id="KW-1185">Reference proteome</keyword>
<evidence type="ECO:0000313" key="2">
    <source>
        <dbReference type="EMBL" id="SEP79340.1"/>
    </source>
</evidence>
<sequence>MLTGGPATVATALAALGSALVAGIFLAFSAFVMRALQALDPASALAAMQQVNRFAPRAGLLVPLLGTALLCAVLGVVAVVSLATGPSARGWLVLVGCLLHLLAFGVTSGYHVPHNDALALVDPHAAGAAAAWRAYAGPWLVWNHVRTAAAALGAAALLAALGAGRQVP</sequence>
<proteinExistence type="predicted"/>
<dbReference type="Proteomes" id="UP000198504">
    <property type="component" value="Unassembled WGS sequence"/>
</dbReference>
<reference evidence="3" key="1">
    <citation type="submission" date="2016-10" db="EMBL/GenBank/DDBJ databases">
        <authorList>
            <person name="Varghese N."/>
            <person name="Submissions S."/>
        </authorList>
    </citation>
    <scope>NUCLEOTIDE SEQUENCE [LARGE SCALE GENOMIC DNA]</scope>
    <source>
        <strain evidence="3">CGMCC 4.6856</strain>
    </source>
</reference>
<organism evidence="2 3">
    <name type="scientific">Microlunatus flavus</name>
    <dbReference type="NCBI Taxonomy" id="1036181"/>
    <lineage>
        <taxon>Bacteria</taxon>
        <taxon>Bacillati</taxon>
        <taxon>Actinomycetota</taxon>
        <taxon>Actinomycetes</taxon>
        <taxon>Propionibacteriales</taxon>
        <taxon>Propionibacteriaceae</taxon>
        <taxon>Microlunatus</taxon>
    </lineage>
</organism>
<dbReference type="EMBL" id="FOFA01000001">
    <property type="protein sequence ID" value="SEP79340.1"/>
    <property type="molecule type" value="Genomic_DNA"/>
</dbReference>
<gene>
    <name evidence="2" type="ORF">SAMN05421756_101706</name>
</gene>
<keyword evidence="1" id="KW-0812">Transmembrane</keyword>
<evidence type="ECO:0000313" key="3">
    <source>
        <dbReference type="Proteomes" id="UP000198504"/>
    </source>
</evidence>
<keyword evidence="1" id="KW-1133">Transmembrane helix</keyword>
<protein>
    <submittedName>
        <fullName evidence="2">Uncharacterized membrane protein</fullName>
    </submittedName>
</protein>
<dbReference type="InterPro" id="IPR013901">
    <property type="entry name" value="Anthrone_oxy"/>
</dbReference>
<feature type="transmembrane region" description="Helical" evidence="1">
    <location>
        <begin position="91"/>
        <end position="112"/>
    </location>
</feature>
<keyword evidence="1" id="KW-0472">Membrane</keyword>
<accession>A0A1H9ARJ3</accession>
<dbReference type="AlphaFoldDB" id="A0A1H9ARJ3"/>
<evidence type="ECO:0000256" key="1">
    <source>
        <dbReference type="SAM" id="Phobius"/>
    </source>
</evidence>